<dbReference type="AlphaFoldDB" id="A0AAV7VXF8"/>
<accession>A0AAV7VXF8</accession>
<organism evidence="2 3">
    <name type="scientific">Pleurodeles waltl</name>
    <name type="common">Iberian ribbed newt</name>
    <dbReference type="NCBI Taxonomy" id="8319"/>
    <lineage>
        <taxon>Eukaryota</taxon>
        <taxon>Metazoa</taxon>
        <taxon>Chordata</taxon>
        <taxon>Craniata</taxon>
        <taxon>Vertebrata</taxon>
        <taxon>Euteleostomi</taxon>
        <taxon>Amphibia</taxon>
        <taxon>Batrachia</taxon>
        <taxon>Caudata</taxon>
        <taxon>Salamandroidea</taxon>
        <taxon>Salamandridae</taxon>
        <taxon>Pleurodelinae</taxon>
        <taxon>Pleurodeles</taxon>
    </lineage>
</organism>
<name>A0AAV7VXF8_PLEWA</name>
<feature type="compositionally biased region" description="Polar residues" evidence="1">
    <location>
        <begin position="79"/>
        <end position="95"/>
    </location>
</feature>
<feature type="compositionally biased region" description="Basic residues" evidence="1">
    <location>
        <begin position="153"/>
        <end position="163"/>
    </location>
</feature>
<evidence type="ECO:0000313" key="3">
    <source>
        <dbReference type="Proteomes" id="UP001066276"/>
    </source>
</evidence>
<protein>
    <submittedName>
        <fullName evidence="2">Uncharacterized protein</fullName>
    </submittedName>
</protein>
<gene>
    <name evidence="2" type="ORF">NDU88_001795</name>
</gene>
<reference evidence="2" key="1">
    <citation type="journal article" date="2022" name="bioRxiv">
        <title>Sequencing and chromosome-scale assembly of the giantPleurodeles waltlgenome.</title>
        <authorList>
            <person name="Brown T."/>
            <person name="Elewa A."/>
            <person name="Iarovenko S."/>
            <person name="Subramanian E."/>
            <person name="Araus A.J."/>
            <person name="Petzold A."/>
            <person name="Susuki M."/>
            <person name="Suzuki K.-i.T."/>
            <person name="Hayashi T."/>
            <person name="Toyoda A."/>
            <person name="Oliveira C."/>
            <person name="Osipova E."/>
            <person name="Leigh N.D."/>
            <person name="Simon A."/>
            <person name="Yun M.H."/>
        </authorList>
    </citation>
    <scope>NUCLEOTIDE SEQUENCE</scope>
    <source>
        <strain evidence="2">20211129_DDA</strain>
        <tissue evidence="2">Liver</tissue>
    </source>
</reference>
<proteinExistence type="predicted"/>
<feature type="region of interest" description="Disordered" evidence="1">
    <location>
        <begin position="78"/>
        <end position="178"/>
    </location>
</feature>
<sequence length="299" mass="33027">MTDWVLFEEEEYGRYDEDGQFLGDSLSEAINASVQQSVSRALEVSVPQQISQALVVALKPFMQQLEAFAEKQNLVPFQKGNSAEGSPSLPSTSKDAPSAWPHDGVMATLQQPSADDHQYCSVPSDSSVFPRGVRVSSDSDPSESDSSHSGSPLRKRQKSKKSVSSKAQMDLAPPSNPFQFNPEDIVHPRSADWAPAQEVAEYLHGKLRRSFDKEVRNRLQAECPRPELPDKVAEMHGIDASMLTFLTKFAKDPKKGIDRAWRSCQDKLLDLTGPLAKILEMALKARETGVPIDPHILAE</sequence>
<keyword evidence="3" id="KW-1185">Reference proteome</keyword>
<evidence type="ECO:0000313" key="2">
    <source>
        <dbReference type="EMBL" id="KAJ1206390.1"/>
    </source>
</evidence>
<dbReference type="EMBL" id="JANPWB010000002">
    <property type="protein sequence ID" value="KAJ1206390.1"/>
    <property type="molecule type" value="Genomic_DNA"/>
</dbReference>
<comment type="caution">
    <text evidence="2">The sequence shown here is derived from an EMBL/GenBank/DDBJ whole genome shotgun (WGS) entry which is preliminary data.</text>
</comment>
<dbReference type="Proteomes" id="UP001066276">
    <property type="component" value="Chromosome 1_2"/>
</dbReference>
<evidence type="ECO:0000256" key="1">
    <source>
        <dbReference type="SAM" id="MobiDB-lite"/>
    </source>
</evidence>